<comment type="caution">
    <text evidence="1">The sequence shown here is derived from an EMBL/GenBank/DDBJ whole genome shotgun (WGS) entry which is preliminary data.</text>
</comment>
<evidence type="ECO:0000313" key="1">
    <source>
        <dbReference type="EMBL" id="MBD2614907.1"/>
    </source>
</evidence>
<dbReference type="SUPFAM" id="SSF55729">
    <property type="entry name" value="Acyl-CoA N-acyltransferases (Nat)"/>
    <property type="match status" value="1"/>
</dbReference>
<dbReference type="Proteomes" id="UP000606396">
    <property type="component" value="Unassembled WGS sequence"/>
</dbReference>
<protein>
    <submittedName>
        <fullName evidence="1">GNAT family N-acetyltransferase</fullName>
    </submittedName>
</protein>
<sequence length="291" mass="33816">MTEEECADWYRQRGTHVIRHRHRYWKETVRGFYQPLHWLARLSAKEANSPTPLSWGFQTTLSDVDASTANASMPIHWLPNLENYDFHSLTSNRRNHLRKCYKRINIVHLDKSTLLQQQGYQVLMSALKRTAYRQIPSKKDYLKELADYPIPEKRLILAGIKGEELLGYITGYAVNSIAYIDEVVIATEALCTNIGTGLLFEFAQVCRRSGLIRELVNGLHSREDENLCVFKEGMGFQVKHIPAKVQINPIVEQFIQWRYPHKYYRLVGGCQVRSHEKTFFTNTQNTKIKGV</sequence>
<organism evidence="1 2">
    <name type="scientific">Nostoc punctiforme FACHB-252</name>
    <dbReference type="NCBI Taxonomy" id="1357509"/>
    <lineage>
        <taxon>Bacteria</taxon>
        <taxon>Bacillati</taxon>
        <taxon>Cyanobacteriota</taxon>
        <taxon>Cyanophyceae</taxon>
        <taxon>Nostocales</taxon>
        <taxon>Nostocaceae</taxon>
        <taxon>Nostoc</taxon>
    </lineage>
</organism>
<gene>
    <name evidence="1" type="ORF">H6G94_27135</name>
</gene>
<evidence type="ECO:0000313" key="2">
    <source>
        <dbReference type="Proteomes" id="UP000606396"/>
    </source>
</evidence>
<proteinExistence type="predicted"/>
<keyword evidence="2" id="KW-1185">Reference proteome</keyword>
<accession>A0ABR8HIB4</accession>
<reference evidence="1 2" key="1">
    <citation type="journal article" date="2020" name="ISME J.">
        <title>Comparative genomics reveals insights into cyanobacterial evolution and habitat adaptation.</title>
        <authorList>
            <person name="Chen M.Y."/>
            <person name="Teng W.K."/>
            <person name="Zhao L."/>
            <person name="Hu C.X."/>
            <person name="Zhou Y.K."/>
            <person name="Han B.P."/>
            <person name="Song L.R."/>
            <person name="Shu W.S."/>
        </authorList>
    </citation>
    <scope>NUCLEOTIDE SEQUENCE [LARGE SCALE GENOMIC DNA]</scope>
    <source>
        <strain evidence="1 2">FACHB-252</strain>
    </source>
</reference>
<name>A0ABR8HIB4_NOSPU</name>
<dbReference type="InterPro" id="IPR016181">
    <property type="entry name" value="Acyl_CoA_acyltransferase"/>
</dbReference>
<dbReference type="EMBL" id="JACJTC010000022">
    <property type="protein sequence ID" value="MBD2614907.1"/>
    <property type="molecule type" value="Genomic_DNA"/>
</dbReference>